<dbReference type="RefSeq" id="WP_094547112.1">
    <property type="nucleotide sequence ID" value="NZ_MQWB01000001.1"/>
</dbReference>
<dbReference type="EMBL" id="MQWB01000001">
    <property type="protein sequence ID" value="OZC02647.1"/>
    <property type="molecule type" value="Genomic_DNA"/>
</dbReference>
<feature type="domain" description="tRNA synthetases class I catalytic" evidence="11">
    <location>
        <begin position="33"/>
        <end position="353"/>
    </location>
</feature>
<feature type="binding site" evidence="10">
    <location>
        <position position="38"/>
    </location>
    <ligand>
        <name>Zn(2+)</name>
        <dbReference type="ChEBI" id="CHEBI:29105"/>
    </ligand>
</feature>
<dbReference type="PRINTS" id="PR00983">
    <property type="entry name" value="TRNASYNTHCYS"/>
</dbReference>
<gene>
    <name evidence="10" type="primary">cysS</name>
    <name evidence="13" type="ORF">BSZ36_06465</name>
</gene>
<dbReference type="SUPFAM" id="SSF47323">
    <property type="entry name" value="Anticodon-binding domain of a subclass of class I aminoacyl-tRNA synthetases"/>
    <property type="match status" value="1"/>
</dbReference>
<reference evidence="13 14" key="1">
    <citation type="submission" date="2016-11" db="EMBL/GenBank/DDBJ databases">
        <title>Study of marine rhodopsin-containing bacteria.</title>
        <authorList>
            <person name="Yoshizawa S."/>
            <person name="Kumagai Y."/>
            <person name="Kogure K."/>
        </authorList>
    </citation>
    <scope>NUCLEOTIDE SEQUENCE [LARGE SCALE GENOMIC DNA]</scope>
    <source>
        <strain evidence="13 14">SG-29</strain>
    </source>
</reference>
<dbReference type="Pfam" id="PF23493">
    <property type="entry name" value="CysS_C"/>
    <property type="match status" value="1"/>
</dbReference>
<dbReference type="AlphaFoldDB" id="A0A259TYF4"/>
<feature type="short sequence motif" description="'KMSKS' region" evidence="10">
    <location>
        <begin position="294"/>
        <end position="298"/>
    </location>
</feature>
<feature type="binding site" evidence="10">
    <location>
        <position position="237"/>
    </location>
    <ligand>
        <name>Zn(2+)</name>
        <dbReference type="ChEBI" id="CHEBI:29105"/>
    </ligand>
</feature>
<comment type="subcellular location">
    <subcellularLocation>
        <location evidence="10">Cytoplasm</location>
    </subcellularLocation>
</comment>
<sequence>MPETPEFRLHNTLTRQTEALMPTETAASGAPLLRFYSCGPTVYSFAHVGNFRTFLTADLVVRTAKALGWEVRYVSNVTDVGHLTDDDVADAGGEDKLAKALASKEGERFANVWDLARHYTGGLVADWNRLNLVEPDVRPRATEHVTEQIDAVCALMEGGHAYETEDGVYFHVPSFEGYGKLSGNEAADALRDGLRELVQDSGKRDPRDFALWKKDPGHLMQWHAPFGKGFPGWHLECSVMAQKYLGTTIDLHGGGEDLRFPHHECEIAQAEALTGEPFSRMWIHTRFLQVEGEKMSKSKGNFLTVRDLTVAPEFGGREDWGAPVDPLALRLLLISGQYGKPFNLTRKALEDAAKNRQRYVDALDAAQNASGADVDRDLAAGLGEELDEAYADALDGMTDDLNTPVALAAALRGANAILALARGPGLDAGMAGSAMGYLQSIDSLLGIVGIDAPDVPADGASGGAGSSAADAALGAEVDALLREREAARANKDWARADALRDEIDALGVIVMDTPSGPTWKRA</sequence>
<dbReference type="GO" id="GO:0005524">
    <property type="term" value="F:ATP binding"/>
    <property type="evidence" value="ECO:0007669"/>
    <property type="project" value="UniProtKB-UniRule"/>
</dbReference>
<comment type="caution">
    <text evidence="13">The sequence shown here is derived from an EMBL/GenBank/DDBJ whole genome shotgun (WGS) entry which is preliminary data.</text>
</comment>
<dbReference type="InterPro" id="IPR032678">
    <property type="entry name" value="tRNA-synt_1_cat_dom"/>
</dbReference>
<organism evidence="13 14">
    <name type="scientific">Rubricoccus marinus</name>
    <dbReference type="NCBI Taxonomy" id="716817"/>
    <lineage>
        <taxon>Bacteria</taxon>
        <taxon>Pseudomonadati</taxon>
        <taxon>Rhodothermota</taxon>
        <taxon>Rhodothermia</taxon>
        <taxon>Rhodothermales</taxon>
        <taxon>Rubricoccaceae</taxon>
        <taxon>Rubricoccus</taxon>
    </lineage>
</organism>
<keyword evidence="14" id="KW-1185">Reference proteome</keyword>
<dbReference type="GO" id="GO:0005829">
    <property type="term" value="C:cytosol"/>
    <property type="evidence" value="ECO:0007669"/>
    <property type="project" value="TreeGrafter"/>
</dbReference>
<keyword evidence="10" id="KW-0963">Cytoplasm</keyword>
<evidence type="ECO:0000256" key="10">
    <source>
        <dbReference type="HAMAP-Rule" id="MF_00041"/>
    </source>
</evidence>
<evidence type="ECO:0000256" key="5">
    <source>
        <dbReference type="ARBA" id="ARBA00022741"/>
    </source>
</evidence>
<dbReference type="Proteomes" id="UP000216446">
    <property type="component" value="Unassembled WGS sequence"/>
</dbReference>
<dbReference type="NCBIfam" id="TIGR00435">
    <property type="entry name" value="cysS"/>
    <property type="match status" value="1"/>
</dbReference>
<evidence type="ECO:0000256" key="7">
    <source>
        <dbReference type="ARBA" id="ARBA00022840"/>
    </source>
</evidence>
<evidence type="ECO:0000256" key="4">
    <source>
        <dbReference type="ARBA" id="ARBA00022723"/>
    </source>
</evidence>
<proteinExistence type="inferred from homology"/>
<dbReference type="InterPro" id="IPR024909">
    <property type="entry name" value="Cys-tRNA/MSH_ligase"/>
</dbReference>
<dbReference type="PANTHER" id="PTHR10890">
    <property type="entry name" value="CYSTEINYL-TRNA SYNTHETASE"/>
    <property type="match status" value="1"/>
</dbReference>
<dbReference type="CDD" id="cd00672">
    <property type="entry name" value="CysRS_core"/>
    <property type="match status" value="1"/>
</dbReference>
<dbReference type="GO" id="GO:0004817">
    <property type="term" value="F:cysteine-tRNA ligase activity"/>
    <property type="evidence" value="ECO:0007669"/>
    <property type="project" value="UniProtKB-UniRule"/>
</dbReference>
<comment type="subunit">
    <text evidence="2 10">Monomer.</text>
</comment>
<evidence type="ECO:0000313" key="13">
    <source>
        <dbReference type="EMBL" id="OZC02647.1"/>
    </source>
</evidence>
<dbReference type="Gene3D" id="3.40.50.620">
    <property type="entry name" value="HUPs"/>
    <property type="match status" value="1"/>
</dbReference>
<keyword evidence="3 10" id="KW-0436">Ligase</keyword>
<evidence type="ECO:0000256" key="8">
    <source>
        <dbReference type="ARBA" id="ARBA00022917"/>
    </source>
</evidence>
<keyword evidence="4 10" id="KW-0479">Metal-binding</keyword>
<evidence type="ECO:0000256" key="9">
    <source>
        <dbReference type="ARBA" id="ARBA00023146"/>
    </source>
</evidence>
<evidence type="ECO:0000313" key="14">
    <source>
        <dbReference type="Proteomes" id="UP000216446"/>
    </source>
</evidence>
<dbReference type="InterPro" id="IPR056411">
    <property type="entry name" value="CysS_C"/>
</dbReference>
<dbReference type="PANTHER" id="PTHR10890:SF3">
    <property type="entry name" value="CYSTEINE--TRNA LIGASE, CYTOPLASMIC"/>
    <property type="match status" value="1"/>
</dbReference>
<dbReference type="InterPro" id="IPR009080">
    <property type="entry name" value="tRNAsynth_Ia_anticodon-bd"/>
</dbReference>
<keyword evidence="7 10" id="KW-0067">ATP-binding</keyword>
<dbReference type="InterPro" id="IPR014729">
    <property type="entry name" value="Rossmann-like_a/b/a_fold"/>
</dbReference>
<keyword evidence="6 10" id="KW-0862">Zinc</keyword>
<dbReference type="HAMAP" id="MF_00041">
    <property type="entry name" value="Cys_tRNA_synth"/>
    <property type="match status" value="1"/>
</dbReference>
<dbReference type="Gene3D" id="1.20.120.1910">
    <property type="entry name" value="Cysteine-tRNA ligase, C-terminal anti-codon recognition domain"/>
    <property type="match status" value="1"/>
</dbReference>
<accession>A0A259TYF4</accession>
<dbReference type="GO" id="GO:0006423">
    <property type="term" value="P:cysteinyl-tRNA aminoacylation"/>
    <property type="evidence" value="ECO:0007669"/>
    <property type="project" value="UniProtKB-UniRule"/>
</dbReference>
<evidence type="ECO:0000259" key="12">
    <source>
        <dbReference type="Pfam" id="PF23493"/>
    </source>
</evidence>
<evidence type="ECO:0000256" key="2">
    <source>
        <dbReference type="ARBA" id="ARBA00011245"/>
    </source>
</evidence>
<comment type="cofactor">
    <cofactor evidence="10">
        <name>Zn(2+)</name>
        <dbReference type="ChEBI" id="CHEBI:29105"/>
    </cofactor>
    <text evidence="10">Binds 1 zinc ion per subunit.</text>
</comment>
<dbReference type="SUPFAM" id="SSF52374">
    <property type="entry name" value="Nucleotidylyl transferase"/>
    <property type="match status" value="1"/>
</dbReference>
<dbReference type="FunCoup" id="A0A259TYF4">
    <property type="interactions" value="485"/>
</dbReference>
<evidence type="ECO:0000259" key="11">
    <source>
        <dbReference type="Pfam" id="PF01406"/>
    </source>
</evidence>
<keyword evidence="5 10" id="KW-0547">Nucleotide-binding</keyword>
<comment type="catalytic activity">
    <reaction evidence="10">
        <text>tRNA(Cys) + L-cysteine + ATP = L-cysteinyl-tRNA(Cys) + AMP + diphosphate</text>
        <dbReference type="Rhea" id="RHEA:17773"/>
        <dbReference type="Rhea" id="RHEA-COMP:9661"/>
        <dbReference type="Rhea" id="RHEA-COMP:9679"/>
        <dbReference type="ChEBI" id="CHEBI:30616"/>
        <dbReference type="ChEBI" id="CHEBI:33019"/>
        <dbReference type="ChEBI" id="CHEBI:35235"/>
        <dbReference type="ChEBI" id="CHEBI:78442"/>
        <dbReference type="ChEBI" id="CHEBI:78517"/>
        <dbReference type="ChEBI" id="CHEBI:456215"/>
        <dbReference type="EC" id="6.1.1.16"/>
    </reaction>
</comment>
<dbReference type="InterPro" id="IPR015803">
    <property type="entry name" value="Cys-tRNA-ligase"/>
</dbReference>
<feature type="short sequence motif" description="'HIGH' region" evidence="10">
    <location>
        <begin position="40"/>
        <end position="50"/>
    </location>
</feature>
<feature type="domain" description="Cysteinyl-tRNA ligase anticodon binding" evidence="12">
    <location>
        <begin position="472"/>
        <end position="519"/>
    </location>
</feature>
<dbReference type="InParanoid" id="A0A259TYF4"/>
<dbReference type="EC" id="6.1.1.16" evidence="10"/>
<keyword evidence="9 10" id="KW-0030">Aminoacyl-tRNA synthetase</keyword>
<dbReference type="GO" id="GO:0008270">
    <property type="term" value="F:zinc ion binding"/>
    <property type="evidence" value="ECO:0007669"/>
    <property type="project" value="UniProtKB-UniRule"/>
</dbReference>
<dbReference type="Pfam" id="PF01406">
    <property type="entry name" value="tRNA-synt_1e"/>
    <property type="match status" value="1"/>
</dbReference>
<feature type="binding site" evidence="10">
    <location>
        <position position="297"/>
    </location>
    <ligand>
        <name>ATP</name>
        <dbReference type="ChEBI" id="CHEBI:30616"/>
    </ligand>
</feature>
<keyword evidence="8 10" id="KW-0648">Protein biosynthesis</keyword>
<comment type="similarity">
    <text evidence="1 10">Belongs to the class-I aminoacyl-tRNA synthetase family.</text>
</comment>
<evidence type="ECO:0000256" key="6">
    <source>
        <dbReference type="ARBA" id="ARBA00022833"/>
    </source>
</evidence>
<dbReference type="OrthoDB" id="9815130at2"/>
<feature type="binding site" evidence="10">
    <location>
        <position position="266"/>
    </location>
    <ligand>
        <name>Zn(2+)</name>
        <dbReference type="ChEBI" id="CHEBI:29105"/>
    </ligand>
</feature>
<name>A0A259TYF4_9BACT</name>
<feature type="binding site" evidence="10">
    <location>
        <position position="262"/>
    </location>
    <ligand>
        <name>Zn(2+)</name>
        <dbReference type="ChEBI" id="CHEBI:29105"/>
    </ligand>
</feature>
<evidence type="ECO:0000256" key="3">
    <source>
        <dbReference type="ARBA" id="ARBA00022598"/>
    </source>
</evidence>
<evidence type="ECO:0000256" key="1">
    <source>
        <dbReference type="ARBA" id="ARBA00005594"/>
    </source>
</evidence>
<protein>
    <recommendedName>
        <fullName evidence="10">Cysteine--tRNA ligase</fullName>
        <ecNumber evidence="10">6.1.1.16</ecNumber>
    </recommendedName>
    <alternativeName>
        <fullName evidence="10">Cysteinyl-tRNA synthetase</fullName>
        <shortName evidence="10">CysRS</shortName>
    </alternativeName>
</protein>